<dbReference type="RefSeq" id="WP_252588457.1">
    <property type="nucleotide sequence ID" value="NZ_JAMWYS010000043.1"/>
</dbReference>
<evidence type="ECO:0000313" key="1">
    <source>
        <dbReference type="EMBL" id="MCO4293804.1"/>
    </source>
</evidence>
<name>A0A9X2F304_9SPHI</name>
<comment type="caution">
    <text evidence="1">The sequence shown here is derived from an EMBL/GenBank/DDBJ whole genome shotgun (WGS) entry which is preliminary data.</text>
</comment>
<sequence length="169" mass="19342">MKKIALVFIIFLFAFTSGNNWVEINIDSKLTIEFPQKVEMKNVDGKQIYSYKSEECLFAVVAKNISSKHDLNNQQELTQVYDGVIQGTLNAAKEPHLIYKKDFKNSNVQGKEFSIKSKHSSTGQSMIVNGRVIVYKGTIYNVQCWFLDGDNNECQALKQKFFNSIKIKQ</sequence>
<organism evidence="1 2">
    <name type="scientific">Solitalea agri</name>
    <dbReference type="NCBI Taxonomy" id="2953739"/>
    <lineage>
        <taxon>Bacteria</taxon>
        <taxon>Pseudomonadati</taxon>
        <taxon>Bacteroidota</taxon>
        <taxon>Sphingobacteriia</taxon>
        <taxon>Sphingobacteriales</taxon>
        <taxon>Sphingobacteriaceae</taxon>
        <taxon>Solitalea</taxon>
    </lineage>
</organism>
<protein>
    <submittedName>
        <fullName evidence="1">Uncharacterized protein</fullName>
    </submittedName>
</protein>
<accession>A0A9X2F304</accession>
<dbReference type="EMBL" id="JAMWYS010000043">
    <property type="protein sequence ID" value="MCO4293804.1"/>
    <property type="molecule type" value="Genomic_DNA"/>
</dbReference>
<gene>
    <name evidence="1" type="ORF">NF867_13110</name>
</gene>
<dbReference type="Proteomes" id="UP001155182">
    <property type="component" value="Unassembled WGS sequence"/>
</dbReference>
<reference evidence="1" key="1">
    <citation type="submission" date="2022-06" db="EMBL/GenBank/DDBJ databases">
        <title>Solitalea sp. MAHUQ-68 isolated from rhizospheric soil.</title>
        <authorList>
            <person name="Huq M.A."/>
        </authorList>
    </citation>
    <scope>NUCLEOTIDE SEQUENCE</scope>
    <source>
        <strain evidence="1">MAHUQ-68</strain>
    </source>
</reference>
<proteinExistence type="predicted"/>
<dbReference type="AlphaFoldDB" id="A0A9X2F304"/>
<evidence type="ECO:0000313" key="2">
    <source>
        <dbReference type="Proteomes" id="UP001155182"/>
    </source>
</evidence>
<keyword evidence="2" id="KW-1185">Reference proteome</keyword>